<keyword evidence="4" id="KW-0239">DNA-directed DNA polymerase</keyword>
<reference evidence="6 7" key="1">
    <citation type="submission" date="2020-02" db="EMBL/GenBank/DDBJ databases">
        <authorList>
            <person name="Ferguson B K."/>
        </authorList>
    </citation>
    <scope>NUCLEOTIDE SEQUENCE [LARGE SCALE GENOMIC DNA]</scope>
</reference>
<protein>
    <recommendedName>
        <fullName evidence="1">DNA-directed DNA polymerase</fullName>
        <ecNumber evidence="1">2.7.7.7</ecNumber>
    </recommendedName>
</protein>
<evidence type="ECO:0000256" key="4">
    <source>
        <dbReference type="ARBA" id="ARBA00022932"/>
    </source>
</evidence>
<keyword evidence="3" id="KW-0548">Nucleotidyltransferase</keyword>
<gene>
    <name evidence="6" type="ORF">NTEN_LOCUS3352</name>
</gene>
<organism evidence="6 7">
    <name type="scientific">Nesidiocoris tenuis</name>
    <dbReference type="NCBI Taxonomy" id="355587"/>
    <lineage>
        <taxon>Eukaryota</taxon>
        <taxon>Metazoa</taxon>
        <taxon>Ecdysozoa</taxon>
        <taxon>Arthropoda</taxon>
        <taxon>Hexapoda</taxon>
        <taxon>Insecta</taxon>
        <taxon>Pterygota</taxon>
        <taxon>Neoptera</taxon>
        <taxon>Paraneoptera</taxon>
        <taxon>Hemiptera</taxon>
        <taxon>Heteroptera</taxon>
        <taxon>Panheteroptera</taxon>
        <taxon>Cimicomorpha</taxon>
        <taxon>Miridae</taxon>
        <taxon>Dicyphina</taxon>
        <taxon>Nesidiocoris</taxon>
    </lineage>
</organism>
<dbReference type="EMBL" id="CADCXU010005281">
    <property type="protein sequence ID" value="CAA9996982.1"/>
    <property type="molecule type" value="Genomic_DNA"/>
</dbReference>
<dbReference type="PANTHER" id="PTHR45812">
    <property type="entry name" value="DNA POLYMERASE ZETA CATALYTIC SUBUNIT"/>
    <property type="match status" value="1"/>
</dbReference>
<evidence type="ECO:0000256" key="2">
    <source>
        <dbReference type="ARBA" id="ARBA00022679"/>
    </source>
</evidence>
<feature type="region of interest" description="Disordered" evidence="5">
    <location>
        <begin position="116"/>
        <end position="148"/>
    </location>
</feature>
<accession>A0A6H5G468</accession>
<proteinExistence type="predicted"/>
<dbReference type="EC" id="2.7.7.7" evidence="1"/>
<dbReference type="GO" id="GO:0005634">
    <property type="term" value="C:nucleus"/>
    <property type="evidence" value="ECO:0007669"/>
    <property type="project" value="TreeGrafter"/>
</dbReference>
<dbReference type="PANTHER" id="PTHR45812:SF1">
    <property type="entry name" value="DNA POLYMERASE ZETA CATALYTIC SUBUNIT"/>
    <property type="match status" value="1"/>
</dbReference>
<keyword evidence="7" id="KW-1185">Reference proteome</keyword>
<evidence type="ECO:0000256" key="1">
    <source>
        <dbReference type="ARBA" id="ARBA00012417"/>
    </source>
</evidence>
<dbReference type="InterPro" id="IPR030559">
    <property type="entry name" value="PolZ_Rev3"/>
</dbReference>
<evidence type="ECO:0000256" key="5">
    <source>
        <dbReference type="SAM" id="MobiDB-lite"/>
    </source>
</evidence>
<dbReference type="GO" id="GO:0042276">
    <property type="term" value="P:error-prone translesion synthesis"/>
    <property type="evidence" value="ECO:0007669"/>
    <property type="project" value="TreeGrafter"/>
</dbReference>
<dbReference type="InterPro" id="IPR042087">
    <property type="entry name" value="DNA_pol_B_thumb"/>
</dbReference>
<dbReference type="GO" id="GO:0000724">
    <property type="term" value="P:double-strand break repair via homologous recombination"/>
    <property type="evidence" value="ECO:0007669"/>
    <property type="project" value="TreeGrafter"/>
</dbReference>
<sequence>MWGTCTRALTNRSLHSKQKESRLYEEMDAWRFLREWLSKDPRAEPRVGERVGYCLVYGPPGVPLIRLVRDPREVLTDPNAHINSEYYITKAVLPPLQRCFTLLGVDTFAWGKDTESRRTAPMGAQGRSGRVPGVSRRSGMMNPQEGPPNLLREAANKYINLSVPKGGWMDGCHRLPTNYNESQRVTSYLRRLSCTFVAIRQWRTTSSRRGALTMEKNPQSDNDTDLFCCDPLEARDWPDGGCERGLLVEKGKKYRWGRTC</sequence>
<evidence type="ECO:0000313" key="6">
    <source>
        <dbReference type="EMBL" id="CAA9996982.1"/>
    </source>
</evidence>
<dbReference type="Gene3D" id="1.10.132.60">
    <property type="entry name" value="DNA polymerase family B, C-terminal domain"/>
    <property type="match status" value="1"/>
</dbReference>
<name>A0A6H5G468_9HEMI</name>
<dbReference type="GO" id="GO:0016035">
    <property type="term" value="C:zeta DNA polymerase complex"/>
    <property type="evidence" value="ECO:0007669"/>
    <property type="project" value="InterPro"/>
</dbReference>
<dbReference type="InterPro" id="IPR043502">
    <property type="entry name" value="DNA/RNA_pol_sf"/>
</dbReference>
<dbReference type="OrthoDB" id="2414538at2759"/>
<dbReference type="AlphaFoldDB" id="A0A6H5G468"/>
<feature type="compositionally biased region" description="Low complexity" evidence="5">
    <location>
        <begin position="127"/>
        <end position="139"/>
    </location>
</feature>
<dbReference type="GO" id="GO:0003887">
    <property type="term" value="F:DNA-directed DNA polymerase activity"/>
    <property type="evidence" value="ECO:0007669"/>
    <property type="project" value="UniProtKB-KW"/>
</dbReference>
<dbReference type="SUPFAM" id="SSF56672">
    <property type="entry name" value="DNA/RNA polymerases"/>
    <property type="match status" value="1"/>
</dbReference>
<dbReference type="Proteomes" id="UP000479000">
    <property type="component" value="Unassembled WGS sequence"/>
</dbReference>
<keyword evidence="2" id="KW-0808">Transferase</keyword>
<evidence type="ECO:0000313" key="7">
    <source>
        <dbReference type="Proteomes" id="UP000479000"/>
    </source>
</evidence>
<evidence type="ECO:0000256" key="3">
    <source>
        <dbReference type="ARBA" id="ARBA00022695"/>
    </source>
</evidence>